<dbReference type="CDD" id="cd02152">
    <property type="entry name" value="OAT"/>
    <property type="match status" value="1"/>
</dbReference>
<name>A0A517PJH4_9PLAN</name>
<dbReference type="UniPathway" id="UPA00068">
    <property type="reaction ID" value="UER00106"/>
</dbReference>
<evidence type="ECO:0000256" key="8">
    <source>
        <dbReference type="ARBA" id="ARBA00022813"/>
    </source>
</evidence>
<evidence type="ECO:0000256" key="7">
    <source>
        <dbReference type="ARBA" id="ARBA00022679"/>
    </source>
</evidence>
<keyword evidence="4 10" id="KW-0963">Cytoplasm</keyword>
<dbReference type="HAMAP" id="MF_01106">
    <property type="entry name" value="ArgJ"/>
    <property type="match status" value="1"/>
</dbReference>
<evidence type="ECO:0000256" key="9">
    <source>
        <dbReference type="ARBA" id="ARBA00023315"/>
    </source>
</evidence>
<dbReference type="PANTHER" id="PTHR23100">
    <property type="entry name" value="ARGININE BIOSYNTHESIS BIFUNCTIONAL PROTEIN ARGJ"/>
    <property type="match status" value="1"/>
</dbReference>
<evidence type="ECO:0000256" key="5">
    <source>
        <dbReference type="ARBA" id="ARBA00022571"/>
    </source>
</evidence>
<evidence type="ECO:0000256" key="3">
    <source>
        <dbReference type="ARBA" id="ARBA00011475"/>
    </source>
</evidence>
<evidence type="ECO:0000256" key="2">
    <source>
        <dbReference type="ARBA" id="ARBA00006774"/>
    </source>
</evidence>
<dbReference type="GO" id="GO:0006526">
    <property type="term" value="P:L-arginine biosynthetic process"/>
    <property type="evidence" value="ECO:0007669"/>
    <property type="project" value="UniProtKB-UniRule"/>
</dbReference>
<feature type="site" description="Cleavage; by autolysis" evidence="10">
    <location>
        <begin position="186"/>
        <end position="187"/>
    </location>
</feature>
<comment type="catalytic activity">
    <reaction evidence="10">
        <text>L-glutamate + acetyl-CoA = N-acetyl-L-glutamate + CoA + H(+)</text>
        <dbReference type="Rhea" id="RHEA:24292"/>
        <dbReference type="ChEBI" id="CHEBI:15378"/>
        <dbReference type="ChEBI" id="CHEBI:29985"/>
        <dbReference type="ChEBI" id="CHEBI:44337"/>
        <dbReference type="ChEBI" id="CHEBI:57287"/>
        <dbReference type="ChEBI" id="CHEBI:57288"/>
        <dbReference type="EC" id="2.3.1.1"/>
    </reaction>
</comment>
<feature type="binding site" evidence="10">
    <location>
        <position position="150"/>
    </location>
    <ligand>
        <name>substrate</name>
    </ligand>
</feature>
<feature type="active site" description="Nucleophile" evidence="10">
    <location>
        <position position="187"/>
    </location>
</feature>
<protein>
    <recommendedName>
        <fullName evidence="10">Arginine biosynthesis bifunctional protein ArgJ</fullName>
    </recommendedName>
    <domain>
        <recommendedName>
            <fullName evidence="10">Glutamate N-acetyltransferase</fullName>
            <ecNumber evidence="10">2.3.1.35</ecNumber>
        </recommendedName>
        <alternativeName>
            <fullName evidence="10">Ornithine acetyltransferase</fullName>
            <shortName evidence="10">OATase</shortName>
        </alternativeName>
        <alternativeName>
            <fullName evidence="10">Ornithine transacetylase</fullName>
        </alternativeName>
    </domain>
    <domain>
        <recommendedName>
            <fullName evidence="10">Amino-acid acetyltransferase</fullName>
            <ecNumber evidence="10">2.3.1.1</ecNumber>
        </recommendedName>
        <alternativeName>
            <fullName evidence="10">N-acetylglutamate synthase</fullName>
            <shortName evidence="10">AGSase</shortName>
        </alternativeName>
    </domain>
    <component>
        <recommendedName>
            <fullName evidence="10">Arginine biosynthesis bifunctional protein ArgJ alpha chain</fullName>
        </recommendedName>
    </component>
    <component>
        <recommendedName>
            <fullName evidence="10">Arginine biosynthesis bifunctional protein ArgJ beta chain</fullName>
        </recommendedName>
    </component>
</protein>
<organism evidence="11 12">
    <name type="scientific">Gimesia chilikensis</name>
    <dbReference type="NCBI Taxonomy" id="2605989"/>
    <lineage>
        <taxon>Bacteria</taxon>
        <taxon>Pseudomonadati</taxon>
        <taxon>Planctomycetota</taxon>
        <taxon>Planctomycetia</taxon>
        <taxon>Planctomycetales</taxon>
        <taxon>Planctomycetaceae</taxon>
        <taxon>Gimesia</taxon>
    </lineage>
</organism>
<evidence type="ECO:0000256" key="6">
    <source>
        <dbReference type="ARBA" id="ARBA00022605"/>
    </source>
</evidence>
<dbReference type="GO" id="GO:0004042">
    <property type="term" value="F:L-glutamate N-acetyltransferase activity"/>
    <property type="evidence" value="ECO:0007669"/>
    <property type="project" value="UniProtKB-UniRule"/>
</dbReference>
<feature type="binding site" evidence="10">
    <location>
        <position position="176"/>
    </location>
    <ligand>
        <name>substrate</name>
    </ligand>
</feature>
<feature type="chain" id="PRO_5023569667" description="Arginine biosynthesis bifunctional protein ArgJ alpha chain" evidence="10">
    <location>
        <begin position="1"/>
        <end position="186"/>
    </location>
</feature>
<dbReference type="AlphaFoldDB" id="A0A517PJH4"/>
<dbReference type="NCBIfam" id="NF003802">
    <property type="entry name" value="PRK05388.1"/>
    <property type="match status" value="1"/>
</dbReference>
<keyword evidence="6 10" id="KW-0028">Amino-acid biosynthesis</keyword>
<feature type="site" description="Involved in the stabilization of negative charge on the oxyanion by the formation of the oxyanion hole" evidence="10">
    <location>
        <position position="111"/>
    </location>
</feature>
<feature type="binding site" evidence="10">
    <location>
        <position position="271"/>
    </location>
    <ligand>
        <name>substrate</name>
    </ligand>
</feature>
<dbReference type="Gene3D" id="3.60.70.12">
    <property type="entry name" value="L-amino peptidase D-ALA esterase/amidase"/>
    <property type="match status" value="1"/>
</dbReference>
<feature type="binding site" evidence="10">
    <location>
        <position position="394"/>
    </location>
    <ligand>
        <name>substrate</name>
    </ligand>
</feature>
<evidence type="ECO:0000256" key="4">
    <source>
        <dbReference type="ARBA" id="ARBA00022490"/>
    </source>
</evidence>
<dbReference type="InterPro" id="IPR016117">
    <property type="entry name" value="ArgJ-like_dom_sf"/>
</dbReference>
<gene>
    <name evidence="10 11" type="primary">argJ</name>
    <name evidence="11" type="ORF">HG66A1_12800</name>
</gene>
<comment type="catalytic activity">
    <reaction evidence="10">
        <text>N(2)-acetyl-L-ornithine + L-glutamate = N-acetyl-L-glutamate + L-ornithine</text>
        <dbReference type="Rhea" id="RHEA:15349"/>
        <dbReference type="ChEBI" id="CHEBI:29985"/>
        <dbReference type="ChEBI" id="CHEBI:44337"/>
        <dbReference type="ChEBI" id="CHEBI:46911"/>
        <dbReference type="ChEBI" id="CHEBI:57805"/>
        <dbReference type="EC" id="2.3.1.35"/>
    </reaction>
</comment>
<proteinExistence type="inferred from homology"/>
<dbReference type="RefSeq" id="WP_232106765.1">
    <property type="nucleotide sequence ID" value="NZ_CP036266.1"/>
</dbReference>
<accession>A0A517PJH4</accession>
<evidence type="ECO:0000313" key="12">
    <source>
        <dbReference type="Proteomes" id="UP000320421"/>
    </source>
</evidence>
<dbReference type="FunFam" id="3.10.20.340:FF:000003">
    <property type="entry name" value="Arginine biosynthesis bifunctional protein ArgJ"/>
    <property type="match status" value="1"/>
</dbReference>
<dbReference type="PANTHER" id="PTHR23100:SF0">
    <property type="entry name" value="ARGININE BIOSYNTHESIS BIFUNCTIONAL PROTEIN ARGJ, MITOCHONDRIAL"/>
    <property type="match status" value="1"/>
</dbReference>
<evidence type="ECO:0000313" key="11">
    <source>
        <dbReference type="EMBL" id="QDT19515.1"/>
    </source>
</evidence>
<reference evidence="11 12" key="1">
    <citation type="submission" date="2019-02" db="EMBL/GenBank/DDBJ databases">
        <title>Deep-cultivation of Planctomycetes and their phenomic and genomic characterization uncovers novel biology.</title>
        <authorList>
            <person name="Wiegand S."/>
            <person name="Jogler M."/>
            <person name="Boedeker C."/>
            <person name="Pinto D."/>
            <person name="Vollmers J."/>
            <person name="Rivas-Marin E."/>
            <person name="Kohn T."/>
            <person name="Peeters S.H."/>
            <person name="Heuer A."/>
            <person name="Rast P."/>
            <person name="Oberbeckmann S."/>
            <person name="Bunk B."/>
            <person name="Jeske O."/>
            <person name="Meyerdierks A."/>
            <person name="Storesund J.E."/>
            <person name="Kallscheuer N."/>
            <person name="Luecker S."/>
            <person name="Lage O.M."/>
            <person name="Pohl T."/>
            <person name="Merkel B.J."/>
            <person name="Hornburger P."/>
            <person name="Mueller R.-W."/>
            <person name="Bruemmer F."/>
            <person name="Labrenz M."/>
            <person name="Spormann A.M."/>
            <person name="Op den Camp H."/>
            <person name="Overmann J."/>
            <person name="Amann R."/>
            <person name="Jetten M.S.M."/>
            <person name="Mascher T."/>
            <person name="Medema M.H."/>
            <person name="Devos D.P."/>
            <person name="Kaster A.-K."/>
            <person name="Ovreas L."/>
            <person name="Rohde M."/>
            <person name="Galperin M.Y."/>
            <person name="Jogler C."/>
        </authorList>
    </citation>
    <scope>NUCLEOTIDE SEQUENCE [LARGE SCALE GENOMIC DNA]</scope>
    <source>
        <strain evidence="11 12">HG66A1</strain>
    </source>
</reference>
<dbReference type="FunFam" id="3.60.70.12:FF:000001">
    <property type="entry name" value="Arginine biosynthesis bifunctional protein ArgJ, chloroplastic"/>
    <property type="match status" value="1"/>
</dbReference>
<sequence length="399" mass="42420">MTADMILPQGFRSAGLACGIKENKSTFDLSLFVSDEPCVGAGVYTTNQVCGAPVKVSRERVPGDSVRAVIINSGNANACTGERGIEDARWMTSQVAEGLGLESEEVLVCSTGIIGHFLPRTPIEAGIPRVISELGADAESFLNAARGMMTTDTVPKQATRELSIGERTVRVSGVAKGAAMIAPNMATMLSVIMTDAPLNASQADALLREAVDYSFNCVSVEGHTSTSDSVILLANGASGAEALSTDDLTHLQTAIMEVAMELGQAIIRDAEGADHFVTIEVSGTNTQAEAKEIARTIANDALVKTAIAGSDPNWGRIVSATGRTSVKLTEQDIVLHINGMLIYDQGMPAEFDEEAVSRSIRENRDVLIQLQLPFGAESIVFWTSDLTQEYVRLNSEYTT</sequence>
<keyword evidence="10" id="KW-0511">Multifunctional enzyme</keyword>
<keyword evidence="5 10" id="KW-0055">Arginine biosynthesis</keyword>
<evidence type="ECO:0000256" key="1">
    <source>
        <dbReference type="ARBA" id="ARBA00004496"/>
    </source>
</evidence>
<feature type="site" description="Involved in the stabilization of negative charge on the oxyanion by the formation of the oxyanion hole" evidence="10">
    <location>
        <position position="112"/>
    </location>
</feature>
<comment type="subcellular location">
    <subcellularLocation>
        <location evidence="1 10">Cytoplasm</location>
    </subcellularLocation>
</comment>
<keyword evidence="8 10" id="KW-0068">Autocatalytic cleavage</keyword>
<dbReference type="Pfam" id="PF01960">
    <property type="entry name" value="ArgJ"/>
    <property type="match status" value="1"/>
</dbReference>
<evidence type="ECO:0000256" key="10">
    <source>
        <dbReference type="HAMAP-Rule" id="MF_01106"/>
    </source>
</evidence>
<dbReference type="EC" id="2.3.1.1" evidence="10"/>
<comment type="pathway">
    <text evidence="10">Amino-acid biosynthesis; L-arginine biosynthesis; N(2)-acetyl-L-ornithine from L-glutamate: step 1/4.</text>
</comment>
<keyword evidence="7 10" id="KW-0808">Transferase</keyword>
<keyword evidence="12" id="KW-1185">Reference proteome</keyword>
<keyword evidence="9 10" id="KW-0012">Acyltransferase</keyword>
<feature type="binding site" evidence="10">
    <location>
        <position position="399"/>
    </location>
    <ligand>
        <name>substrate</name>
    </ligand>
</feature>
<dbReference type="GO" id="GO:0006592">
    <property type="term" value="P:ornithine biosynthetic process"/>
    <property type="evidence" value="ECO:0007669"/>
    <property type="project" value="TreeGrafter"/>
</dbReference>
<dbReference type="Gene3D" id="3.10.20.340">
    <property type="entry name" value="ArgJ beta chain, C-terminal domain"/>
    <property type="match status" value="1"/>
</dbReference>
<comment type="subunit">
    <text evidence="3 10">Heterotetramer of two alpha and two beta chains.</text>
</comment>
<dbReference type="NCBIfam" id="TIGR00120">
    <property type="entry name" value="ArgJ"/>
    <property type="match status" value="1"/>
</dbReference>
<feature type="chain" id="PRO_5023569669" description="Arginine biosynthesis bifunctional protein ArgJ beta chain" evidence="10">
    <location>
        <begin position="187"/>
        <end position="399"/>
    </location>
</feature>
<dbReference type="Proteomes" id="UP000320421">
    <property type="component" value="Chromosome"/>
</dbReference>
<comment type="similarity">
    <text evidence="2 10">Belongs to the ArgJ family.</text>
</comment>
<dbReference type="InterPro" id="IPR042195">
    <property type="entry name" value="ArgJ_beta_C"/>
</dbReference>
<dbReference type="GO" id="GO:0004358">
    <property type="term" value="F:L-glutamate N-acetyltransferase activity, acting on acetyl-L-ornithine as donor"/>
    <property type="evidence" value="ECO:0007669"/>
    <property type="project" value="UniProtKB-UniRule"/>
</dbReference>
<dbReference type="GO" id="GO:0005737">
    <property type="term" value="C:cytoplasm"/>
    <property type="evidence" value="ECO:0007669"/>
    <property type="project" value="UniProtKB-SubCell"/>
</dbReference>
<comment type="pathway">
    <text evidence="10">Amino-acid biosynthesis; L-arginine biosynthesis; L-ornithine and N-acetyl-L-glutamate from L-glutamate and N(2)-acetyl-L-ornithine (cyclic): step 1/1.</text>
</comment>
<feature type="binding site" evidence="10">
    <location>
        <position position="187"/>
    </location>
    <ligand>
        <name>substrate</name>
    </ligand>
</feature>
<dbReference type="EC" id="2.3.1.35" evidence="10"/>
<dbReference type="SUPFAM" id="SSF56266">
    <property type="entry name" value="DmpA/ArgJ-like"/>
    <property type="match status" value="1"/>
</dbReference>
<dbReference type="EMBL" id="CP036266">
    <property type="protein sequence ID" value="QDT19515.1"/>
    <property type="molecule type" value="Genomic_DNA"/>
</dbReference>
<dbReference type="InterPro" id="IPR002813">
    <property type="entry name" value="Arg_biosynth_ArgJ"/>
</dbReference>
<comment type="function">
    <text evidence="10">Catalyzes two activities which are involved in the cyclic version of arginine biosynthesis: the synthesis of N-acetylglutamate from glutamate and acetyl-CoA as the acetyl donor, and of ornithine by transacetylation between N(2)-acetylornithine and glutamate.</text>
</comment>